<evidence type="ECO:0000313" key="2">
    <source>
        <dbReference type="Proteomes" id="UP000000600"/>
    </source>
</evidence>
<name>A0BEV6_PARTE</name>
<organism evidence="1 2">
    <name type="scientific">Paramecium tetraurelia</name>
    <dbReference type="NCBI Taxonomy" id="5888"/>
    <lineage>
        <taxon>Eukaryota</taxon>
        <taxon>Sar</taxon>
        <taxon>Alveolata</taxon>
        <taxon>Ciliophora</taxon>
        <taxon>Intramacronucleata</taxon>
        <taxon>Oligohymenophorea</taxon>
        <taxon>Peniculida</taxon>
        <taxon>Parameciidae</taxon>
        <taxon>Paramecium</taxon>
    </lineage>
</organism>
<proteinExistence type="predicted"/>
<keyword evidence="2" id="KW-1185">Reference proteome</keyword>
<dbReference type="KEGG" id="ptm:GSPATT00028107001"/>
<protein>
    <submittedName>
        <fullName evidence="1">Uncharacterized protein</fullName>
    </submittedName>
</protein>
<dbReference type="Proteomes" id="UP000000600">
    <property type="component" value="Unassembled WGS sequence"/>
</dbReference>
<evidence type="ECO:0000313" key="1">
    <source>
        <dbReference type="EMBL" id="CAK57073.1"/>
    </source>
</evidence>
<dbReference type="OrthoDB" id="5976022at2759"/>
<sequence length="279" mass="31706">MNFSQSQHILQTSTALPRFIEVQAQVFITSQRSDWEYLLPNGFMEKVSIITTTGIVSLLKGFKLRAYAVSTYPLYGISVDWVAFDDPRLKVVTFESTDFQALTSGSGSRSVQFIIEHLLQDATKSIIALIGIRHTYYNFIVELKIEQLNSKTVIVSANTYTLAQLNYIKFNILLGTDQSLWTSPELSFTLDMNENHPFISRSYYNAEVTQTILFLQEQFNDIASATPLIAKRGYDVDQRWNPCQFLNVSLTNQVIKVVLGLLSILKGYHIYKSTDKIGK</sequence>
<dbReference type="GeneID" id="5010259"/>
<dbReference type="AlphaFoldDB" id="A0BEV6"/>
<accession>A0BEV6</accession>
<dbReference type="RefSeq" id="XP_001424471.1">
    <property type="nucleotide sequence ID" value="XM_001424434.1"/>
</dbReference>
<dbReference type="InParanoid" id="A0BEV6"/>
<gene>
    <name evidence="1" type="ORF">GSPATT00028107001</name>
</gene>
<reference evidence="1 2" key="1">
    <citation type="journal article" date="2006" name="Nature">
        <title>Global trends of whole-genome duplications revealed by the ciliate Paramecium tetraurelia.</title>
        <authorList>
            <consortium name="Genoscope"/>
            <person name="Aury J.-M."/>
            <person name="Jaillon O."/>
            <person name="Duret L."/>
            <person name="Noel B."/>
            <person name="Jubin C."/>
            <person name="Porcel B.M."/>
            <person name="Segurens B."/>
            <person name="Daubin V."/>
            <person name="Anthouard V."/>
            <person name="Aiach N."/>
            <person name="Arnaiz O."/>
            <person name="Billaut A."/>
            <person name="Beisson J."/>
            <person name="Blanc I."/>
            <person name="Bouhouche K."/>
            <person name="Camara F."/>
            <person name="Duharcourt S."/>
            <person name="Guigo R."/>
            <person name="Gogendeau D."/>
            <person name="Katinka M."/>
            <person name="Keller A.-M."/>
            <person name="Kissmehl R."/>
            <person name="Klotz C."/>
            <person name="Koll F."/>
            <person name="Le Moue A."/>
            <person name="Lepere C."/>
            <person name="Malinsky S."/>
            <person name="Nowacki M."/>
            <person name="Nowak J.K."/>
            <person name="Plattner H."/>
            <person name="Poulain J."/>
            <person name="Ruiz F."/>
            <person name="Serrano V."/>
            <person name="Zagulski M."/>
            <person name="Dessen P."/>
            <person name="Betermier M."/>
            <person name="Weissenbach J."/>
            <person name="Scarpelli C."/>
            <person name="Schachter V."/>
            <person name="Sperling L."/>
            <person name="Meyer E."/>
            <person name="Cohen J."/>
            <person name="Wincker P."/>
        </authorList>
    </citation>
    <scope>NUCLEOTIDE SEQUENCE [LARGE SCALE GENOMIC DNA]</scope>
    <source>
        <strain evidence="1 2">Stock d4-2</strain>
    </source>
</reference>
<dbReference type="HOGENOM" id="CLU_999108_0_0_1"/>
<dbReference type="EMBL" id="CT867990">
    <property type="protein sequence ID" value="CAK57073.1"/>
    <property type="molecule type" value="Genomic_DNA"/>
</dbReference>